<proteinExistence type="predicted"/>
<organism evidence="2 3">
    <name type="scientific">Kinneretia aquatilis</name>
    <dbReference type="NCBI Taxonomy" id="2070761"/>
    <lineage>
        <taxon>Bacteria</taxon>
        <taxon>Pseudomonadati</taxon>
        <taxon>Pseudomonadota</taxon>
        <taxon>Betaproteobacteria</taxon>
        <taxon>Burkholderiales</taxon>
        <taxon>Sphaerotilaceae</taxon>
        <taxon>Roseateles</taxon>
    </lineage>
</organism>
<dbReference type="InterPro" id="IPR006311">
    <property type="entry name" value="TAT_signal"/>
</dbReference>
<feature type="signal peptide" evidence="1">
    <location>
        <begin position="1"/>
        <end position="23"/>
    </location>
</feature>
<keyword evidence="3" id="KW-1185">Reference proteome</keyword>
<gene>
    <name evidence="2" type="ORF">C1O66_13640</name>
</gene>
<dbReference type="RefSeq" id="WP_102768379.1">
    <property type="nucleotide sequence ID" value="NZ_POSP01000003.1"/>
</dbReference>
<reference evidence="2 3" key="1">
    <citation type="submission" date="2018-01" db="EMBL/GenBank/DDBJ databases">
        <title>Draft genome sequence of Paucibacter aquatile CR182 isolated from freshwater of the Nakdong River.</title>
        <authorList>
            <person name="Choi A."/>
            <person name="Chung E.J."/>
        </authorList>
    </citation>
    <scope>NUCLEOTIDE SEQUENCE [LARGE SCALE GENOMIC DNA]</scope>
    <source>
        <strain evidence="2 3">CR182</strain>
    </source>
</reference>
<protein>
    <recommendedName>
        <fullName evidence="4">ABC-type transport auxiliary lipoprotein component domain-containing protein</fullName>
    </recommendedName>
</protein>
<name>A0A2N8KYC6_9BURK</name>
<dbReference type="AlphaFoldDB" id="A0A2N8KYC6"/>
<evidence type="ECO:0000313" key="3">
    <source>
        <dbReference type="Proteomes" id="UP000235916"/>
    </source>
</evidence>
<dbReference type="PROSITE" id="PS51318">
    <property type="entry name" value="TAT"/>
    <property type="match status" value="1"/>
</dbReference>
<accession>A0A2N8KYC6</accession>
<evidence type="ECO:0000313" key="2">
    <source>
        <dbReference type="EMBL" id="PND38460.1"/>
    </source>
</evidence>
<feature type="chain" id="PRO_5014757224" description="ABC-type transport auxiliary lipoprotein component domain-containing protein" evidence="1">
    <location>
        <begin position="24"/>
        <end position="196"/>
    </location>
</feature>
<dbReference type="Proteomes" id="UP000235916">
    <property type="component" value="Unassembled WGS sequence"/>
</dbReference>
<comment type="caution">
    <text evidence="2">The sequence shown here is derived from an EMBL/GenBank/DDBJ whole genome shotgun (WGS) entry which is preliminary data.</text>
</comment>
<sequence length="196" mass="21565">MPAMPDHPMPRRCALLMLPLALAAVGLSGCGTPADAPAMRLSLAESLQLRSWVPPGLRAQVQLMPVSGGQPTGRFWGAKISNASLQEALEESLRDTGLYAPRPADARYELRVTLMLLDQPMVAVLDAKVAVTLSYTLMESRTGRTIYERKLRTQHTAEFGSAILDPNERMRMASEGAIRSNVNTLLRELLELKWPE</sequence>
<evidence type="ECO:0000256" key="1">
    <source>
        <dbReference type="SAM" id="SignalP"/>
    </source>
</evidence>
<dbReference type="OrthoDB" id="8904195at2"/>
<keyword evidence="1" id="KW-0732">Signal</keyword>
<dbReference type="EMBL" id="POSP01000003">
    <property type="protein sequence ID" value="PND38460.1"/>
    <property type="molecule type" value="Genomic_DNA"/>
</dbReference>
<evidence type="ECO:0008006" key="4">
    <source>
        <dbReference type="Google" id="ProtNLM"/>
    </source>
</evidence>